<evidence type="ECO:0000256" key="6">
    <source>
        <dbReference type="ARBA" id="ARBA00022989"/>
    </source>
</evidence>
<keyword evidence="7" id="KW-0915">Sodium</keyword>
<evidence type="ECO:0000256" key="1">
    <source>
        <dbReference type="ARBA" id="ARBA00004141"/>
    </source>
</evidence>
<evidence type="ECO:0000256" key="13">
    <source>
        <dbReference type="SAM" id="Phobius"/>
    </source>
</evidence>
<keyword evidence="6 13" id="KW-1133">Transmembrane helix</keyword>
<dbReference type="Proteomes" id="UP000695022">
    <property type="component" value="Unplaced"/>
</dbReference>
<dbReference type="Gene3D" id="1.10.287.770">
    <property type="entry name" value="YojJ-like"/>
    <property type="match status" value="1"/>
</dbReference>
<evidence type="ECO:0000256" key="9">
    <source>
        <dbReference type="ARBA" id="ARBA00023136"/>
    </source>
</evidence>
<sequence length="156" mass="17590">MPHGFKECDIIKYFTCYAPNYYKYNLDKFGPPDKSCPDNCIVDYYNFQTSFNVAPSVVMSQKFNKSLDAQRKNMAILEVYYADIANTTVWTEPSYTPQDLICDIGGLMGAFAGASLLTILEVLIFIRPKRHLVGDSGTTQTIDVERGKQDTTEQAI</sequence>
<evidence type="ECO:0000256" key="4">
    <source>
        <dbReference type="ARBA" id="ARBA00022461"/>
    </source>
</evidence>
<keyword evidence="8 12" id="KW-0406">Ion transport</keyword>
<keyword evidence="5 12" id="KW-0812">Transmembrane</keyword>
<dbReference type="Pfam" id="PF00858">
    <property type="entry name" value="ASC"/>
    <property type="match status" value="1"/>
</dbReference>
<evidence type="ECO:0000256" key="11">
    <source>
        <dbReference type="ARBA" id="ARBA00023303"/>
    </source>
</evidence>
<protein>
    <submittedName>
        <fullName evidence="15">Acid-sensing ion channel 5-like</fullName>
    </submittedName>
</protein>
<evidence type="ECO:0000256" key="8">
    <source>
        <dbReference type="ARBA" id="ARBA00023065"/>
    </source>
</evidence>
<keyword evidence="14" id="KW-1185">Reference proteome</keyword>
<dbReference type="GeneID" id="106818514"/>
<evidence type="ECO:0000313" key="15">
    <source>
        <dbReference type="RefSeq" id="XP_014678701.1"/>
    </source>
</evidence>
<evidence type="ECO:0000256" key="2">
    <source>
        <dbReference type="ARBA" id="ARBA00007193"/>
    </source>
</evidence>
<evidence type="ECO:0000256" key="10">
    <source>
        <dbReference type="ARBA" id="ARBA00023201"/>
    </source>
</evidence>
<comment type="similarity">
    <text evidence="2 12">Belongs to the amiloride-sensitive sodium channel (TC 1.A.6) family.</text>
</comment>
<keyword evidence="9 13" id="KW-0472">Membrane</keyword>
<gene>
    <name evidence="15" type="primary">LOC106818514</name>
</gene>
<dbReference type="PANTHER" id="PTHR11690">
    <property type="entry name" value="AMILORIDE-SENSITIVE SODIUM CHANNEL-RELATED"/>
    <property type="match status" value="1"/>
</dbReference>
<evidence type="ECO:0000256" key="5">
    <source>
        <dbReference type="ARBA" id="ARBA00022692"/>
    </source>
</evidence>
<feature type="transmembrane region" description="Helical" evidence="13">
    <location>
        <begin position="104"/>
        <end position="126"/>
    </location>
</feature>
<keyword evidence="11 12" id="KW-0407">Ion channel</keyword>
<dbReference type="InterPro" id="IPR001873">
    <property type="entry name" value="ENaC"/>
</dbReference>
<evidence type="ECO:0000256" key="12">
    <source>
        <dbReference type="RuleBase" id="RU000679"/>
    </source>
</evidence>
<name>A0ABM1F2N0_PRICU</name>
<evidence type="ECO:0000256" key="3">
    <source>
        <dbReference type="ARBA" id="ARBA00022448"/>
    </source>
</evidence>
<keyword evidence="10 12" id="KW-0739">Sodium transport</keyword>
<evidence type="ECO:0000313" key="14">
    <source>
        <dbReference type="Proteomes" id="UP000695022"/>
    </source>
</evidence>
<evidence type="ECO:0000256" key="7">
    <source>
        <dbReference type="ARBA" id="ARBA00023053"/>
    </source>
</evidence>
<organism evidence="14 15">
    <name type="scientific">Priapulus caudatus</name>
    <name type="common">Priapulid worm</name>
    <dbReference type="NCBI Taxonomy" id="37621"/>
    <lineage>
        <taxon>Eukaryota</taxon>
        <taxon>Metazoa</taxon>
        <taxon>Ecdysozoa</taxon>
        <taxon>Scalidophora</taxon>
        <taxon>Priapulida</taxon>
        <taxon>Priapulimorpha</taxon>
        <taxon>Priapulimorphida</taxon>
        <taxon>Priapulidae</taxon>
        <taxon>Priapulus</taxon>
    </lineage>
</organism>
<accession>A0ABM1F2N0</accession>
<keyword evidence="4 12" id="KW-0894">Sodium channel</keyword>
<proteinExistence type="inferred from homology"/>
<reference evidence="15" key="1">
    <citation type="submission" date="2025-08" db="UniProtKB">
        <authorList>
            <consortium name="RefSeq"/>
        </authorList>
    </citation>
    <scope>IDENTIFICATION</scope>
</reference>
<keyword evidence="3 12" id="KW-0813">Transport</keyword>
<comment type="subcellular location">
    <subcellularLocation>
        <location evidence="1">Membrane</location>
        <topology evidence="1">Multi-pass membrane protein</topology>
    </subcellularLocation>
</comment>
<dbReference type="RefSeq" id="XP_014678701.1">
    <property type="nucleotide sequence ID" value="XM_014823215.1"/>
</dbReference>